<feature type="transmembrane region" description="Helical" evidence="1">
    <location>
        <begin position="262"/>
        <end position="283"/>
    </location>
</feature>
<feature type="transmembrane region" description="Helical" evidence="1">
    <location>
        <begin position="79"/>
        <end position="96"/>
    </location>
</feature>
<feature type="transmembrane region" description="Helical" evidence="1">
    <location>
        <begin position="171"/>
        <end position="192"/>
    </location>
</feature>
<sequence length="323" mass="36061">MGEARGVMQLSLPKLGLVAPPGAFRLMLAFAVVLSHMSGFDVGRLAVLLFFFLSGYWTARIYQEKFGGNRVGLYYLSRYWRIAPLFFIITVAAALARNQWDDMGWTNLTLLGIASWGYDPTGVSWSLDVELQFYLLLPLALAFLVRAPKVTLLASVVIGAFGWWLHERHDIVTVAKFLPVFMLGALTHVAAWKPGNRSAMLSLGAFIAMTAVTAATPFFRKSTPDPFDHDIWGMIWLLPLLPYVAHSLTIRSTSFDRHLGNLSYPLYLVHYPVIALMASAYGHGLPSKLATLVISVILAVLTYFLLDRPLDRIRVRVTERNSV</sequence>
<proteinExistence type="predicted"/>
<dbReference type="OrthoDB" id="9796461at2"/>
<feature type="domain" description="Acyltransferase 3" evidence="2">
    <location>
        <begin position="24"/>
        <end position="302"/>
    </location>
</feature>
<dbReference type="EMBL" id="QFYS01000003">
    <property type="protein sequence ID" value="RAK66546.1"/>
    <property type="molecule type" value="Genomic_DNA"/>
</dbReference>
<accession>A0A328BKM7</accession>
<dbReference type="InterPro" id="IPR002656">
    <property type="entry name" value="Acyl_transf_3_dom"/>
</dbReference>
<keyword evidence="4" id="KW-1185">Reference proteome</keyword>
<reference evidence="3 4" key="1">
    <citation type="submission" date="2018-05" db="EMBL/GenBank/DDBJ databases">
        <authorList>
            <person name="Lanie J.A."/>
            <person name="Ng W.-L."/>
            <person name="Kazmierczak K.M."/>
            <person name="Andrzejewski T.M."/>
            <person name="Davidsen T.M."/>
            <person name="Wayne K.J."/>
            <person name="Tettelin H."/>
            <person name="Glass J.I."/>
            <person name="Rusch D."/>
            <person name="Podicherti R."/>
            <person name="Tsui H.-C.T."/>
            <person name="Winkler M.E."/>
        </authorList>
    </citation>
    <scope>NUCLEOTIDE SEQUENCE [LARGE SCALE GENOMIC DNA]</scope>
    <source>
        <strain evidence="3 4">BUT-10</strain>
    </source>
</reference>
<comment type="caution">
    <text evidence="3">The sequence shown here is derived from an EMBL/GenBank/DDBJ whole genome shotgun (WGS) entry which is preliminary data.</text>
</comment>
<evidence type="ECO:0000259" key="2">
    <source>
        <dbReference type="Pfam" id="PF01757"/>
    </source>
</evidence>
<feature type="transmembrane region" description="Helical" evidence="1">
    <location>
        <begin position="133"/>
        <end position="165"/>
    </location>
</feature>
<feature type="transmembrane region" description="Helical" evidence="1">
    <location>
        <begin position="42"/>
        <end position="59"/>
    </location>
</feature>
<feature type="transmembrane region" description="Helical" evidence="1">
    <location>
        <begin position="231"/>
        <end position="250"/>
    </location>
</feature>
<protein>
    <recommendedName>
        <fullName evidence="2">Acyltransferase 3 domain-containing protein</fullName>
    </recommendedName>
</protein>
<keyword evidence="1" id="KW-1133">Transmembrane helix</keyword>
<dbReference type="GO" id="GO:0016747">
    <property type="term" value="F:acyltransferase activity, transferring groups other than amino-acyl groups"/>
    <property type="evidence" value="ECO:0007669"/>
    <property type="project" value="InterPro"/>
</dbReference>
<dbReference type="RefSeq" id="WP_111275854.1">
    <property type="nucleotide sequence ID" value="NZ_QFYS01000003.1"/>
</dbReference>
<name>A0A328BKM7_9CAUL</name>
<feature type="transmembrane region" description="Helical" evidence="1">
    <location>
        <begin position="15"/>
        <end position="35"/>
    </location>
</feature>
<dbReference type="AlphaFoldDB" id="A0A328BKM7"/>
<dbReference type="PANTHER" id="PTHR23028">
    <property type="entry name" value="ACETYLTRANSFERASE"/>
    <property type="match status" value="1"/>
</dbReference>
<keyword evidence="1" id="KW-0812">Transmembrane</keyword>
<dbReference type="Proteomes" id="UP000249524">
    <property type="component" value="Unassembled WGS sequence"/>
</dbReference>
<dbReference type="InterPro" id="IPR050879">
    <property type="entry name" value="Acyltransferase_3"/>
</dbReference>
<feature type="transmembrane region" description="Helical" evidence="1">
    <location>
        <begin position="199"/>
        <end position="219"/>
    </location>
</feature>
<dbReference type="GO" id="GO:0000271">
    <property type="term" value="P:polysaccharide biosynthetic process"/>
    <property type="evidence" value="ECO:0007669"/>
    <property type="project" value="TreeGrafter"/>
</dbReference>
<feature type="transmembrane region" description="Helical" evidence="1">
    <location>
        <begin position="289"/>
        <end position="306"/>
    </location>
</feature>
<dbReference type="GO" id="GO:0016020">
    <property type="term" value="C:membrane"/>
    <property type="evidence" value="ECO:0007669"/>
    <property type="project" value="TreeGrafter"/>
</dbReference>
<dbReference type="PANTHER" id="PTHR23028:SF53">
    <property type="entry name" value="ACYL_TRANSF_3 DOMAIN-CONTAINING PROTEIN"/>
    <property type="match status" value="1"/>
</dbReference>
<gene>
    <name evidence="3" type="ORF">DJ019_09925</name>
</gene>
<evidence type="ECO:0000313" key="4">
    <source>
        <dbReference type="Proteomes" id="UP000249524"/>
    </source>
</evidence>
<evidence type="ECO:0000256" key="1">
    <source>
        <dbReference type="SAM" id="Phobius"/>
    </source>
</evidence>
<organism evidence="3 4">
    <name type="scientific">Phenylobacterium kunshanense</name>
    <dbReference type="NCBI Taxonomy" id="1445034"/>
    <lineage>
        <taxon>Bacteria</taxon>
        <taxon>Pseudomonadati</taxon>
        <taxon>Pseudomonadota</taxon>
        <taxon>Alphaproteobacteria</taxon>
        <taxon>Caulobacterales</taxon>
        <taxon>Caulobacteraceae</taxon>
        <taxon>Phenylobacterium</taxon>
    </lineage>
</organism>
<evidence type="ECO:0000313" key="3">
    <source>
        <dbReference type="EMBL" id="RAK66546.1"/>
    </source>
</evidence>
<keyword evidence="1" id="KW-0472">Membrane</keyword>
<dbReference type="Pfam" id="PF01757">
    <property type="entry name" value="Acyl_transf_3"/>
    <property type="match status" value="1"/>
</dbReference>